<name>A0A167U597_PENCH</name>
<reference evidence="2" key="1">
    <citation type="journal article" date="2014" name="Genome Announc.">
        <title>Complete sequencing and chromosome-scale genome assembly of the industrial progenitor strain P2niaD18 from the penicillin producer Penicillium chrysogenum.</title>
        <authorList>
            <person name="Specht T."/>
            <person name="Dahlmann T.A."/>
            <person name="Zadra I."/>
            <person name="Kurnsteiner H."/>
            <person name="Kuck U."/>
        </authorList>
    </citation>
    <scope>NUCLEOTIDE SEQUENCE [LARGE SCALE GENOMIC DNA]</scope>
    <source>
        <strain evidence="2">P2niaD18</strain>
    </source>
</reference>
<dbReference type="EMBL" id="CM002799">
    <property type="protein sequence ID" value="KZN88932.1"/>
    <property type="molecule type" value="Genomic_DNA"/>
</dbReference>
<evidence type="ECO:0000256" key="1">
    <source>
        <dbReference type="SAM" id="MobiDB-lite"/>
    </source>
</evidence>
<feature type="compositionally biased region" description="Low complexity" evidence="1">
    <location>
        <begin position="86"/>
        <end position="102"/>
    </location>
</feature>
<dbReference type="Proteomes" id="UP000076449">
    <property type="component" value="Chromosome II"/>
</dbReference>
<sequence length="538" mass="58639">MPETSTEPRSESPTIAMCNGPLQENYKLQLGDMSDSLAPVTVDVEPKAKSDSSSLEVPDNRPAIESECSSPDSPDSSSEDGADIFSSDGSNTSSPNSSSPNSLQTAFPDSSVLKTSDLFDDTSKENQNTQLSAAWDTSSQSDSDVETVILWDPAATNDCDMNSADDPTEDSNTQGSTAWDASSQSNSDAETVILGKTASKDDADTVFPNNSGSEESGAVSGGCIQGKPDDNKSNASDSGNDDGSDSSFQDCCDTFSPAGPRSISPASSTTSFQVPLDIEEHELRIPQGSQSICAYASPVQNGCRIRTSCDRNDDTGRWHVEPDGFINEARRAGGPYLFPLPVQELRLSLDDPLHDIVENFRLVKQIASILAEHGIDPFSMRIRKCEYELFNRFDYLPTFLISATRDTFDDSWLQACRQVWSHLSNLGLGHVNVEISELEIKPTYVGIMKRTDRVYPVYIDLLQRIQAELDVTGMIGLGVHREGTADSRENLPLTVGMKVNYDSSRDWRDTRDGIVKILDDMNLPMVGVTIMKGKNWRG</sequence>
<feature type="compositionally biased region" description="Low complexity" evidence="1">
    <location>
        <begin position="65"/>
        <end position="76"/>
    </location>
</feature>
<proteinExistence type="predicted"/>
<gene>
    <name evidence="2" type="ORF">EN45_075240</name>
</gene>
<feature type="compositionally biased region" description="Polar residues" evidence="1">
    <location>
        <begin position="125"/>
        <end position="142"/>
    </location>
</feature>
<dbReference type="PhylomeDB" id="A0A167U597"/>
<accession>A0A167U597</accession>
<protein>
    <submittedName>
        <fullName evidence="2">Uncharacterized protein</fullName>
    </submittedName>
</protein>
<feature type="compositionally biased region" description="Polar residues" evidence="1">
    <location>
        <begin position="103"/>
        <end position="114"/>
    </location>
</feature>
<feature type="region of interest" description="Disordered" evidence="1">
    <location>
        <begin position="1"/>
        <end position="22"/>
    </location>
</feature>
<evidence type="ECO:0000313" key="2">
    <source>
        <dbReference type="EMBL" id="KZN88932.1"/>
    </source>
</evidence>
<feature type="compositionally biased region" description="Polar residues" evidence="1">
    <location>
        <begin position="170"/>
        <end position="189"/>
    </location>
</feature>
<dbReference type="AlphaFoldDB" id="A0A167U597"/>
<organism evidence="2">
    <name type="scientific">Penicillium chrysogenum</name>
    <name type="common">Penicillium notatum</name>
    <dbReference type="NCBI Taxonomy" id="5076"/>
    <lineage>
        <taxon>Eukaryota</taxon>
        <taxon>Fungi</taxon>
        <taxon>Dikarya</taxon>
        <taxon>Ascomycota</taxon>
        <taxon>Pezizomycotina</taxon>
        <taxon>Eurotiomycetes</taxon>
        <taxon>Eurotiomycetidae</taxon>
        <taxon>Eurotiales</taxon>
        <taxon>Aspergillaceae</taxon>
        <taxon>Penicillium</taxon>
        <taxon>Penicillium chrysogenum species complex</taxon>
    </lineage>
</organism>
<feature type="region of interest" description="Disordered" evidence="1">
    <location>
        <begin position="37"/>
        <end position="271"/>
    </location>
</feature>
<feature type="compositionally biased region" description="Basic and acidic residues" evidence="1">
    <location>
        <begin position="1"/>
        <end position="10"/>
    </location>
</feature>